<dbReference type="Pfam" id="PF01810">
    <property type="entry name" value="LysE"/>
    <property type="match status" value="1"/>
</dbReference>
<evidence type="ECO:0000256" key="1">
    <source>
        <dbReference type="ARBA" id="ARBA00004651"/>
    </source>
</evidence>
<keyword evidence="8" id="KW-1185">Reference proteome</keyword>
<keyword evidence="3 6" id="KW-0812">Transmembrane</keyword>
<dbReference type="InterPro" id="IPR001123">
    <property type="entry name" value="LeuE-type"/>
</dbReference>
<reference evidence="7 8" key="1">
    <citation type="journal article" date="2019" name="Int. J. Syst. Evol. Microbiol.">
        <title>The Global Catalogue of Microorganisms (GCM) 10K type strain sequencing project: providing services to taxonomists for standard genome sequencing and annotation.</title>
        <authorList>
            <consortium name="The Broad Institute Genomics Platform"/>
            <consortium name="The Broad Institute Genome Sequencing Center for Infectious Disease"/>
            <person name="Wu L."/>
            <person name="Ma J."/>
        </authorList>
    </citation>
    <scope>NUCLEOTIDE SEQUENCE [LARGE SCALE GENOMIC DNA]</scope>
    <source>
        <strain evidence="7 8">JCM 15672</strain>
    </source>
</reference>
<evidence type="ECO:0000256" key="2">
    <source>
        <dbReference type="ARBA" id="ARBA00022475"/>
    </source>
</evidence>
<evidence type="ECO:0000256" key="5">
    <source>
        <dbReference type="ARBA" id="ARBA00023136"/>
    </source>
</evidence>
<evidence type="ECO:0000313" key="7">
    <source>
        <dbReference type="EMBL" id="GAA2041974.1"/>
    </source>
</evidence>
<dbReference type="PANTHER" id="PTHR30086">
    <property type="entry name" value="ARGININE EXPORTER PROTEIN ARGO"/>
    <property type="match status" value="1"/>
</dbReference>
<feature type="transmembrane region" description="Helical" evidence="6">
    <location>
        <begin position="96"/>
        <end position="113"/>
    </location>
</feature>
<feature type="transmembrane region" description="Helical" evidence="6">
    <location>
        <begin position="191"/>
        <end position="214"/>
    </location>
</feature>
<proteinExistence type="predicted"/>
<dbReference type="Proteomes" id="UP001501196">
    <property type="component" value="Unassembled WGS sequence"/>
</dbReference>
<comment type="caution">
    <text evidence="7">The sequence shown here is derived from an EMBL/GenBank/DDBJ whole genome shotgun (WGS) entry which is preliminary data.</text>
</comment>
<evidence type="ECO:0000313" key="8">
    <source>
        <dbReference type="Proteomes" id="UP001501196"/>
    </source>
</evidence>
<gene>
    <name evidence="7" type="ORF">GCM10009819_30230</name>
</gene>
<keyword evidence="4 6" id="KW-1133">Transmembrane helix</keyword>
<keyword evidence="5 6" id="KW-0472">Membrane</keyword>
<evidence type="ECO:0000256" key="3">
    <source>
        <dbReference type="ARBA" id="ARBA00022692"/>
    </source>
</evidence>
<dbReference type="PANTHER" id="PTHR30086:SF20">
    <property type="entry name" value="ARGININE EXPORTER PROTEIN ARGO-RELATED"/>
    <property type="match status" value="1"/>
</dbReference>
<organism evidence="7 8">
    <name type="scientific">Agromyces tropicus</name>
    <dbReference type="NCBI Taxonomy" id="555371"/>
    <lineage>
        <taxon>Bacteria</taxon>
        <taxon>Bacillati</taxon>
        <taxon>Actinomycetota</taxon>
        <taxon>Actinomycetes</taxon>
        <taxon>Micrococcales</taxon>
        <taxon>Microbacteriaceae</taxon>
        <taxon>Agromyces</taxon>
    </lineage>
</organism>
<feature type="transmembrane region" description="Helical" evidence="6">
    <location>
        <begin position="32"/>
        <end position="56"/>
    </location>
</feature>
<accession>A0ABN2USJ0</accession>
<sequence length="253" mass="25631">MRRGVVESGSGFHASLRSVVVSNEGDAVDVQLLVACSVMMTLMVLLPGPDWAFLIAAGTRERSILPSLAGILAGYLAVVAAVAVGVGAVVAAVPGFIVVLTLAAAAYLTYLGVRVLRDPPAMATATTTAARVPAEGGAVDGTPTATSARPWIRLLQGAGVSGLNPKGLLVLVVLLPQFTDAAGSWPMPVQLAVLGLIFVGACALVYSAVGYGARTVLRLRPSAMRLVSRVSGAAMIVLAGVLLVEQASHVVGA</sequence>
<evidence type="ECO:0000256" key="6">
    <source>
        <dbReference type="SAM" id="Phobius"/>
    </source>
</evidence>
<evidence type="ECO:0000256" key="4">
    <source>
        <dbReference type="ARBA" id="ARBA00022989"/>
    </source>
</evidence>
<dbReference type="EMBL" id="BAAAPW010000005">
    <property type="protein sequence ID" value="GAA2041974.1"/>
    <property type="molecule type" value="Genomic_DNA"/>
</dbReference>
<feature type="transmembrane region" description="Helical" evidence="6">
    <location>
        <begin position="68"/>
        <end position="90"/>
    </location>
</feature>
<name>A0ABN2USJ0_9MICO</name>
<feature type="transmembrane region" description="Helical" evidence="6">
    <location>
        <begin position="226"/>
        <end position="244"/>
    </location>
</feature>
<keyword evidence="2" id="KW-1003">Cell membrane</keyword>
<protein>
    <submittedName>
        <fullName evidence="7">LysE family translocator</fullName>
    </submittedName>
</protein>
<comment type="subcellular location">
    <subcellularLocation>
        <location evidence="1">Cell membrane</location>
        <topology evidence="1">Multi-pass membrane protein</topology>
    </subcellularLocation>
</comment>